<evidence type="ECO:0000313" key="7">
    <source>
        <dbReference type="EMBL" id="NYT48906.1"/>
    </source>
</evidence>
<organism evidence="7 8">
    <name type="scientific">Parapusillimonas granuli</name>
    <dbReference type="NCBI Taxonomy" id="380911"/>
    <lineage>
        <taxon>Bacteria</taxon>
        <taxon>Pseudomonadati</taxon>
        <taxon>Pseudomonadota</taxon>
        <taxon>Betaproteobacteria</taxon>
        <taxon>Burkholderiales</taxon>
        <taxon>Alcaligenaceae</taxon>
        <taxon>Parapusillimonas</taxon>
    </lineage>
</organism>
<comment type="cofactor">
    <cofactor evidence="1">
        <name>pyridoxal 5'-phosphate</name>
        <dbReference type="ChEBI" id="CHEBI:597326"/>
    </cofactor>
</comment>
<dbReference type="PANTHER" id="PTHR43780">
    <property type="entry name" value="1-AMINOCYCLOPROPANE-1-CARBOXYLATE DEAMINASE-RELATED"/>
    <property type="match status" value="1"/>
</dbReference>
<feature type="domain" description="Tryptophan synthase beta chain-like PALP" evidence="6">
    <location>
        <begin position="14"/>
        <end position="320"/>
    </location>
</feature>
<gene>
    <name evidence="7" type="ORF">H0A72_06235</name>
</gene>
<evidence type="ECO:0000259" key="6">
    <source>
        <dbReference type="Pfam" id="PF00291"/>
    </source>
</evidence>
<dbReference type="InterPro" id="IPR027278">
    <property type="entry name" value="ACCD_DCysDesulf"/>
</dbReference>
<dbReference type="RefSeq" id="WP_180154210.1">
    <property type="nucleotide sequence ID" value="NZ_JACCEM010000003.1"/>
</dbReference>
<accession>A0A853G332</accession>
<keyword evidence="8" id="KW-1185">Reference proteome</keyword>
<evidence type="ECO:0000256" key="1">
    <source>
        <dbReference type="ARBA" id="ARBA00001933"/>
    </source>
</evidence>
<dbReference type="Proteomes" id="UP000559809">
    <property type="component" value="Unassembled WGS sequence"/>
</dbReference>
<dbReference type="GO" id="GO:0019148">
    <property type="term" value="F:D-cysteine desulfhydrase activity"/>
    <property type="evidence" value="ECO:0007669"/>
    <property type="project" value="TreeGrafter"/>
</dbReference>
<feature type="modified residue" description="N6-(pyridoxal phosphate)lysine" evidence="5">
    <location>
        <position position="51"/>
    </location>
</feature>
<keyword evidence="3 5" id="KW-0663">Pyridoxal phosphate</keyword>
<dbReference type="PANTHER" id="PTHR43780:SF2">
    <property type="entry name" value="1-AMINOCYCLOPROPANE-1-CARBOXYLATE DEAMINASE-RELATED"/>
    <property type="match status" value="1"/>
</dbReference>
<evidence type="ECO:0000313" key="8">
    <source>
        <dbReference type="Proteomes" id="UP000559809"/>
    </source>
</evidence>
<dbReference type="InterPro" id="IPR001926">
    <property type="entry name" value="TrpB-like_PALP"/>
</dbReference>
<dbReference type="Pfam" id="PF00291">
    <property type="entry name" value="PALP"/>
    <property type="match status" value="1"/>
</dbReference>
<dbReference type="Gene3D" id="3.40.50.1100">
    <property type="match status" value="2"/>
</dbReference>
<comment type="caution">
    <text evidence="7">The sequence shown here is derived from an EMBL/GenBank/DDBJ whole genome shotgun (WGS) entry which is preliminary data.</text>
</comment>
<dbReference type="SUPFAM" id="SSF53686">
    <property type="entry name" value="Tryptophan synthase beta subunit-like PLP-dependent enzymes"/>
    <property type="match status" value="1"/>
</dbReference>
<comment type="similarity">
    <text evidence="2">Belongs to the ACC deaminase/D-cysteine desulfhydrase family.</text>
</comment>
<protein>
    <submittedName>
        <fullName evidence="7">D-cysteine desulfhydrase family protein</fullName>
    </submittedName>
</protein>
<name>A0A853G332_9BURK</name>
<sequence>MQETIPISLPRYRLALTPTPVEPLPNLSSTFGVDLSVKRDDLTGLAFGGNKIRQLEYYFGEAKTQGATLVLITGAVQSNYVRATAAVAARAGMRFHAQLEERVQGMETESYRKSGNILLNLLYDAKISHYPDGDDEAGADAALRDIAADYRRQGETPYIIPLTPDSPSLGSVGYLHAAEELLSQCPSADHFVLASGSGQTQAGLLFGLRMLGSDARVTGICVRRAANEQRKRVASHCRGLAEILRVESPVSSADIVVDDIALGSYGRAEAHVLNAIELAARSDGLILDPVYTGKAFAGLLALLGDGTVARGDNVVFIHTGGTPALFAYGPEILKHLQHEHQ</sequence>
<evidence type="ECO:0000256" key="4">
    <source>
        <dbReference type="PIRSR" id="PIRSR006278-1"/>
    </source>
</evidence>
<evidence type="ECO:0000256" key="3">
    <source>
        <dbReference type="ARBA" id="ARBA00022898"/>
    </source>
</evidence>
<feature type="active site" description="Nucleophile" evidence="4">
    <location>
        <position position="78"/>
    </location>
</feature>
<dbReference type="AlphaFoldDB" id="A0A853G332"/>
<dbReference type="EMBL" id="JACCEM010000003">
    <property type="protein sequence ID" value="NYT48906.1"/>
    <property type="molecule type" value="Genomic_DNA"/>
</dbReference>
<proteinExistence type="inferred from homology"/>
<evidence type="ECO:0000256" key="5">
    <source>
        <dbReference type="PIRSR" id="PIRSR006278-2"/>
    </source>
</evidence>
<dbReference type="InterPro" id="IPR036052">
    <property type="entry name" value="TrpB-like_PALP_sf"/>
</dbReference>
<reference evidence="7 8" key="1">
    <citation type="submission" date="2020-07" db="EMBL/GenBank/DDBJ databases">
        <title>Taxonomic revisions and descriptions of new bacterial species based on genomic comparisons in the high-G+C-content subgroup of the family Alcaligenaceae.</title>
        <authorList>
            <person name="Szabo A."/>
            <person name="Felfoldi T."/>
        </authorList>
    </citation>
    <scope>NUCLEOTIDE SEQUENCE [LARGE SCALE GENOMIC DNA]</scope>
    <source>
        <strain evidence="7 8">LMG 24012</strain>
    </source>
</reference>
<evidence type="ECO:0000256" key="2">
    <source>
        <dbReference type="ARBA" id="ARBA00008639"/>
    </source>
</evidence>
<dbReference type="PIRSF" id="PIRSF006278">
    <property type="entry name" value="ACCD_DCysDesulf"/>
    <property type="match status" value="1"/>
</dbReference>